<feature type="region of interest" description="Disordered" evidence="5">
    <location>
        <begin position="82"/>
        <end position="126"/>
    </location>
</feature>
<dbReference type="InterPro" id="IPR011053">
    <property type="entry name" value="Single_hybrid_motif"/>
</dbReference>
<evidence type="ECO:0000256" key="5">
    <source>
        <dbReference type="SAM" id="MobiDB-lite"/>
    </source>
</evidence>
<organism evidence="8 9">
    <name type="scientific">Luteolibacter rhizosphaerae</name>
    <dbReference type="NCBI Taxonomy" id="2989719"/>
    <lineage>
        <taxon>Bacteria</taxon>
        <taxon>Pseudomonadati</taxon>
        <taxon>Verrucomicrobiota</taxon>
        <taxon>Verrucomicrobiia</taxon>
        <taxon>Verrucomicrobiales</taxon>
        <taxon>Verrucomicrobiaceae</taxon>
        <taxon>Luteolibacter</taxon>
    </lineage>
</organism>
<dbReference type="Gene3D" id="2.40.50.100">
    <property type="match status" value="1"/>
</dbReference>
<dbReference type="InterPro" id="IPR003016">
    <property type="entry name" value="2-oxoA_DH_lipoyl-BS"/>
</dbReference>
<comment type="similarity">
    <text evidence="2 4">Belongs to the 2-oxoacid dehydrogenase family.</text>
</comment>
<keyword evidence="4" id="KW-0808">Transferase</keyword>
<dbReference type="PROSITE" id="PS51826">
    <property type="entry name" value="PSBD"/>
    <property type="match status" value="1"/>
</dbReference>
<gene>
    <name evidence="8" type="ORF">OJ996_07020</name>
</gene>
<keyword evidence="4" id="KW-0012">Acyltransferase</keyword>
<comment type="cofactor">
    <cofactor evidence="1 4">
        <name>(R)-lipoate</name>
        <dbReference type="ChEBI" id="CHEBI:83088"/>
    </cofactor>
</comment>
<dbReference type="Gene3D" id="3.30.559.10">
    <property type="entry name" value="Chloramphenicol acetyltransferase-like domain"/>
    <property type="match status" value="1"/>
</dbReference>
<dbReference type="PANTHER" id="PTHR23151:SF90">
    <property type="entry name" value="DIHYDROLIPOYLLYSINE-RESIDUE ACETYLTRANSFERASE COMPONENT OF PYRUVATE DEHYDROGENASE COMPLEX, MITOCHONDRIAL-RELATED"/>
    <property type="match status" value="1"/>
</dbReference>
<dbReference type="EC" id="2.3.1.-" evidence="4"/>
<evidence type="ECO:0000256" key="1">
    <source>
        <dbReference type="ARBA" id="ARBA00001938"/>
    </source>
</evidence>
<evidence type="ECO:0000256" key="4">
    <source>
        <dbReference type="RuleBase" id="RU003423"/>
    </source>
</evidence>
<evidence type="ECO:0000256" key="3">
    <source>
        <dbReference type="ARBA" id="ARBA00022823"/>
    </source>
</evidence>
<dbReference type="PANTHER" id="PTHR23151">
    <property type="entry name" value="DIHYDROLIPOAMIDE ACETYL/SUCCINYL-TRANSFERASE-RELATED"/>
    <property type="match status" value="1"/>
</dbReference>
<reference evidence="8" key="1">
    <citation type="submission" date="2022-10" db="EMBL/GenBank/DDBJ databases">
        <title>Luteolibacter sp. GHJ8, whole genome shotgun sequencing project.</title>
        <authorList>
            <person name="Zhao G."/>
            <person name="Shen L."/>
        </authorList>
    </citation>
    <scope>NUCLEOTIDE SEQUENCE</scope>
    <source>
        <strain evidence="8">GHJ8</strain>
    </source>
</reference>
<dbReference type="PROSITE" id="PS50968">
    <property type="entry name" value="BIOTINYL_LIPOYL"/>
    <property type="match status" value="1"/>
</dbReference>
<dbReference type="Gene3D" id="4.10.320.10">
    <property type="entry name" value="E3-binding domain"/>
    <property type="match status" value="1"/>
</dbReference>
<dbReference type="Pfam" id="PF02817">
    <property type="entry name" value="E3_binding"/>
    <property type="match status" value="1"/>
</dbReference>
<dbReference type="InterPro" id="IPR036625">
    <property type="entry name" value="E3-bd_dom_sf"/>
</dbReference>
<name>A0ABT3G0F3_9BACT</name>
<feature type="compositionally biased region" description="Low complexity" evidence="5">
    <location>
        <begin position="82"/>
        <end position="117"/>
    </location>
</feature>
<sequence>MAIQIEMPKLSDTMTEGTLIKWHKKVGDSVEIGDILAEVETDKATMEMEAFDEGTLTEIKIQEGEKAAIGAVLAVLDGDDAGSAPAPAAAPAAAEAAPKSEAAAPASTPAAAAAPAPVQSTDGERIKASPLAHKVAGELGVDLGSLSGTGPAGRIVRADVEAAKGSKPAGKSSEASAAAGLAAAAKSRSTTPAPAAAAPAAAAILPTAKDGDARIELSSMRKVIASRLLTSKQTIPHFYLHVEADAAPLMALRKQINAQAEQTHGNKYSVNDFILKAVINAAVAVPAVNASFAGDHIVSFKHVGLAVAIAVEDGLVTPVIQQAETKSVLQISKEVKDMASRAKEKKLKPSEFDGGTITVSNLGAWGIESFDAIVNPPQALILSVGAAIEKPVVKNGQIVAGLRMNLGVSCDHRVVDGAVAAAFLAEVKKLVEQPALMLI</sequence>
<dbReference type="SUPFAM" id="SSF47005">
    <property type="entry name" value="Peripheral subunit-binding domain of 2-oxo acid dehydrogenase complex"/>
    <property type="match status" value="1"/>
</dbReference>
<dbReference type="CDD" id="cd06849">
    <property type="entry name" value="lipoyl_domain"/>
    <property type="match status" value="1"/>
</dbReference>
<evidence type="ECO:0000259" key="6">
    <source>
        <dbReference type="PROSITE" id="PS50968"/>
    </source>
</evidence>
<protein>
    <recommendedName>
        <fullName evidence="4">Dihydrolipoamide acetyltransferase component of pyruvate dehydrogenase complex</fullName>
        <ecNumber evidence="4">2.3.1.-</ecNumber>
    </recommendedName>
</protein>
<proteinExistence type="inferred from homology"/>
<dbReference type="SUPFAM" id="SSF52777">
    <property type="entry name" value="CoA-dependent acyltransferases"/>
    <property type="match status" value="1"/>
</dbReference>
<dbReference type="Pfam" id="PF00198">
    <property type="entry name" value="2-oxoacid_dh"/>
    <property type="match status" value="1"/>
</dbReference>
<evidence type="ECO:0000259" key="7">
    <source>
        <dbReference type="PROSITE" id="PS51826"/>
    </source>
</evidence>
<evidence type="ECO:0000313" key="8">
    <source>
        <dbReference type="EMBL" id="MCW1913316.1"/>
    </source>
</evidence>
<dbReference type="SUPFAM" id="SSF51230">
    <property type="entry name" value="Single hybrid motif"/>
    <property type="match status" value="1"/>
</dbReference>
<dbReference type="RefSeq" id="WP_264512644.1">
    <property type="nucleotide sequence ID" value="NZ_JAPDDR010000003.1"/>
</dbReference>
<dbReference type="Pfam" id="PF00364">
    <property type="entry name" value="Biotin_lipoyl"/>
    <property type="match status" value="1"/>
</dbReference>
<dbReference type="InterPro" id="IPR023213">
    <property type="entry name" value="CAT-like_dom_sf"/>
</dbReference>
<dbReference type="InterPro" id="IPR045257">
    <property type="entry name" value="E2/Pdx1"/>
</dbReference>
<dbReference type="PROSITE" id="PS00189">
    <property type="entry name" value="LIPOYL"/>
    <property type="match status" value="1"/>
</dbReference>
<evidence type="ECO:0000256" key="2">
    <source>
        <dbReference type="ARBA" id="ARBA00007317"/>
    </source>
</evidence>
<evidence type="ECO:0000313" key="9">
    <source>
        <dbReference type="Proteomes" id="UP001165653"/>
    </source>
</evidence>
<feature type="domain" description="Lipoyl-binding" evidence="6">
    <location>
        <begin position="2"/>
        <end position="77"/>
    </location>
</feature>
<keyword evidence="9" id="KW-1185">Reference proteome</keyword>
<dbReference type="InterPro" id="IPR000089">
    <property type="entry name" value="Biotin_lipoyl"/>
</dbReference>
<comment type="caution">
    <text evidence="8">The sequence shown here is derived from an EMBL/GenBank/DDBJ whole genome shotgun (WGS) entry which is preliminary data.</text>
</comment>
<dbReference type="InterPro" id="IPR004167">
    <property type="entry name" value="PSBD"/>
</dbReference>
<keyword evidence="3 4" id="KW-0450">Lipoyl</keyword>
<feature type="domain" description="Peripheral subunit-binding (PSBD)" evidence="7">
    <location>
        <begin position="127"/>
        <end position="164"/>
    </location>
</feature>
<dbReference type="EMBL" id="JAPDDR010000003">
    <property type="protein sequence ID" value="MCW1913316.1"/>
    <property type="molecule type" value="Genomic_DNA"/>
</dbReference>
<accession>A0ABT3G0F3</accession>
<dbReference type="InterPro" id="IPR001078">
    <property type="entry name" value="2-oxoacid_DH_actylTfrase"/>
</dbReference>
<dbReference type="Proteomes" id="UP001165653">
    <property type="component" value="Unassembled WGS sequence"/>
</dbReference>